<reference evidence="11" key="1">
    <citation type="submission" date="2012-04" db="EMBL/GenBank/DDBJ databases">
        <title>The Genome Sequence of Loa loa.</title>
        <authorList>
            <consortium name="The Broad Institute Genome Sequencing Platform"/>
            <consortium name="Broad Institute Genome Sequencing Center for Infectious Disease"/>
            <person name="Nutman T.B."/>
            <person name="Fink D.L."/>
            <person name="Russ C."/>
            <person name="Young S."/>
            <person name="Zeng Q."/>
            <person name="Gargeya S."/>
            <person name="Alvarado L."/>
            <person name="Berlin A."/>
            <person name="Chapman S.B."/>
            <person name="Chen Z."/>
            <person name="Freedman E."/>
            <person name="Gellesch M."/>
            <person name="Goldberg J."/>
            <person name="Griggs A."/>
            <person name="Gujja S."/>
            <person name="Heilman E.R."/>
            <person name="Heiman D."/>
            <person name="Howarth C."/>
            <person name="Mehta T."/>
            <person name="Neiman D."/>
            <person name="Pearson M."/>
            <person name="Roberts A."/>
            <person name="Saif S."/>
            <person name="Shea T."/>
            <person name="Shenoy N."/>
            <person name="Sisk P."/>
            <person name="Stolte C."/>
            <person name="Sykes S."/>
            <person name="White J."/>
            <person name="Yandava C."/>
            <person name="Haas B."/>
            <person name="Henn M.R."/>
            <person name="Nusbaum C."/>
            <person name="Birren B."/>
        </authorList>
    </citation>
    <scope>NUCLEOTIDE SEQUENCE [LARGE SCALE GENOMIC DNA]</scope>
</reference>
<organism evidence="11 12">
    <name type="scientific">Loa loa</name>
    <name type="common">Eye worm</name>
    <name type="synonym">Filaria loa</name>
    <dbReference type="NCBI Taxonomy" id="7209"/>
    <lineage>
        <taxon>Eukaryota</taxon>
        <taxon>Metazoa</taxon>
        <taxon>Ecdysozoa</taxon>
        <taxon>Nematoda</taxon>
        <taxon>Chromadorea</taxon>
        <taxon>Rhabditida</taxon>
        <taxon>Spirurina</taxon>
        <taxon>Spiruromorpha</taxon>
        <taxon>Filarioidea</taxon>
        <taxon>Onchocercidae</taxon>
        <taxon>Loa</taxon>
    </lineage>
</organism>
<dbReference type="InterPro" id="IPR013087">
    <property type="entry name" value="Znf_C2H2_type"/>
</dbReference>
<dbReference type="GO" id="GO:0003712">
    <property type="term" value="F:transcription coregulator activity"/>
    <property type="evidence" value="ECO:0007669"/>
    <property type="project" value="InterPro"/>
</dbReference>
<dbReference type="SMART" id="SM00355">
    <property type="entry name" value="ZnF_C2H2"/>
    <property type="match status" value="4"/>
</dbReference>
<evidence type="ECO:0000256" key="1">
    <source>
        <dbReference type="ARBA" id="ARBA00004123"/>
    </source>
</evidence>
<dbReference type="InterPro" id="IPR044888">
    <property type="entry name" value="Mediatior_Med7_sf"/>
</dbReference>
<dbReference type="GO" id="GO:0016592">
    <property type="term" value="C:mediator complex"/>
    <property type="evidence" value="ECO:0007669"/>
    <property type="project" value="InterPro"/>
</dbReference>
<dbReference type="PANTHER" id="PTHR21428">
    <property type="entry name" value="MEDIATOR OF RNA POLYMERASE II TRANSCRIPTION SUBUNIT 7"/>
    <property type="match status" value="1"/>
</dbReference>
<dbReference type="FunFam" id="3.30.160.60:FF:000446">
    <property type="entry name" value="Zinc finger protein"/>
    <property type="match status" value="1"/>
</dbReference>
<dbReference type="PROSITE" id="PS00028">
    <property type="entry name" value="ZINC_FINGER_C2H2_1"/>
    <property type="match status" value="2"/>
</dbReference>
<evidence type="ECO:0000256" key="7">
    <source>
        <dbReference type="ARBA" id="ARBA00023163"/>
    </source>
</evidence>
<dbReference type="GO" id="GO:0000122">
    <property type="term" value="P:negative regulation of transcription by RNA polymerase II"/>
    <property type="evidence" value="ECO:0007669"/>
    <property type="project" value="UniProtKB-ARBA"/>
</dbReference>
<evidence type="ECO:0000256" key="9">
    <source>
        <dbReference type="PROSITE-ProRule" id="PRU00042"/>
    </source>
</evidence>
<dbReference type="Proteomes" id="UP000095285">
    <property type="component" value="Unassembled WGS sequence"/>
</dbReference>
<comment type="similarity">
    <text evidence="2">Belongs to the Mediator complex subunit 7 family.</text>
</comment>
<evidence type="ECO:0000256" key="5">
    <source>
        <dbReference type="ARBA" id="ARBA00022833"/>
    </source>
</evidence>
<dbReference type="WBParaSite" id="EN70_6898">
    <property type="protein sequence ID" value="EN70_6898"/>
    <property type="gene ID" value="EN70_6898"/>
</dbReference>
<dbReference type="FunFam" id="3.30.160.60:FF:000702">
    <property type="entry name" value="Transcription factor E4F1 isoform 1"/>
    <property type="match status" value="1"/>
</dbReference>
<evidence type="ECO:0000256" key="6">
    <source>
        <dbReference type="ARBA" id="ARBA00023015"/>
    </source>
</evidence>
<comment type="subcellular location">
    <subcellularLocation>
        <location evidence="1">Nucleus</location>
    </subcellularLocation>
</comment>
<dbReference type="Pfam" id="PF05983">
    <property type="entry name" value="Med7"/>
    <property type="match status" value="1"/>
</dbReference>
<dbReference type="Gene3D" id="6.10.140.200">
    <property type="match status" value="1"/>
</dbReference>
<dbReference type="SUPFAM" id="SSF57667">
    <property type="entry name" value="beta-beta-alpha zinc fingers"/>
    <property type="match status" value="1"/>
</dbReference>
<keyword evidence="11" id="KW-1185">Reference proteome</keyword>
<keyword evidence="6" id="KW-0805">Transcription regulation</keyword>
<dbReference type="AlphaFoldDB" id="A0A1I7VW10"/>
<dbReference type="Pfam" id="PF00096">
    <property type="entry name" value="zf-C2H2"/>
    <property type="match status" value="1"/>
</dbReference>
<evidence type="ECO:0000256" key="8">
    <source>
        <dbReference type="ARBA" id="ARBA00023242"/>
    </source>
</evidence>
<keyword evidence="8" id="KW-0539">Nucleus</keyword>
<evidence type="ECO:0000256" key="3">
    <source>
        <dbReference type="ARBA" id="ARBA00022723"/>
    </source>
</evidence>
<proteinExistence type="inferred from homology"/>
<evidence type="ECO:0000256" key="4">
    <source>
        <dbReference type="ARBA" id="ARBA00022771"/>
    </source>
</evidence>
<dbReference type="eggNOG" id="KOG0570">
    <property type="taxonomic scope" value="Eukaryota"/>
</dbReference>
<dbReference type="InterPro" id="IPR009244">
    <property type="entry name" value="Mediatior_Med7"/>
</dbReference>
<evidence type="ECO:0000259" key="10">
    <source>
        <dbReference type="PROSITE" id="PS50157"/>
    </source>
</evidence>
<dbReference type="InterPro" id="IPR037212">
    <property type="entry name" value="Med7/Med21-like"/>
</dbReference>
<keyword evidence="5" id="KW-0862">Zinc</keyword>
<dbReference type="PROSITE" id="PS50157">
    <property type="entry name" value="ZINC_FINGER_C2H2_2"/>
    <property type="match status" value="1"/>
</dbReference>
<evidence type="ECO:0000313" key="11">
    <source>
        <dbReference type="Proteomes" id="UP000095285"/>
    </source>
</evidence>
<keyword evidence="3" id="KW-0479">Metal-binding</keyword>
<keyword evidence="4 9" id="KW-0863">Zinc-finger</keyword>
<dbReference type="GO" id="GO:0070847">
    <property type="term" value="C:core mediator complex"/>
    <property type="evidence" value="ECO:0007669"/>
    <property type="project" value="TreeGrafter"/>
</dbReference>
<feature type="domain" description="C2H2-type" evidence="10">
    <location>
        <begin position="507"/>
        <end position="534"/>
    </location>
</feature>
<evidence type="ECO:0000256" key="2">
    <source>
        <dbReference type="ARBA" id="ARBA00009994"/>
    </source>
</evidence>
<evidence type="ECO:0000313" key="12">
    <source>
        <dbReference type="WBParaSite" id="EN70_6898"/>
    </source>
</evidence>
<accession>A0A1I7VW10</accession>
<keyword evidence="7" id="KW-0804">Transcription</keyword>
<dbReference type="SUPFAM" id="SSF140718">
    <property type="entry name" value="Mediator hinge subcomplex-like"/>
    <property type="match status" value="1"/>
</dbReference>
<dbReference type="Gene3D" id="3.30.160.60">
    <property type="entry name" value="Classic Zinc Finger"/>
    <property type="match status" value="2"/>
</dbReference>
<protein>
    <submittedName>
        <fullName evidence="12">C2H2-type domain-containing protein</fullName>
    </submittedName>
</protein>
<dbReference type="GO" id="GO:0008270">
    <property type="term" value="F:zinc ion binding"/>
    <property type="evidence" value="ECO:0007669"/>
    <property type="project" value="UniProtKB-KW"/>
</dbReference>
<reference evidence="12" key="2">
    <citation type="submission" date="2016-11" db="UniProtKB">
        <authorList>
            <consortium name="WormBaseParasite"/>
        </authorList>
    </citation>
    <scope>IDENTIFICATION</scope>
</reference>
<sequence length="642" mass="72851">MAAHPVGVSPFPQPPEYARQYTDANVAKKNVLPPPAVPSEFTVFGEEYNFEEEMIRSLQSQKMQQLFSSNGDWRSELKKLNRSTVAAFLDLLDILIRCPNHPERLEKINNLRLLFINMHHLINEYRPVQARDALQSMMKLLIKTIEEVTSRFRTYLAMGHEALNQVIDEVPPVLSASPVLNTEDMNIGESMEQRVGTMEGAVTKRRSSYDEARKTALSRREAWRRDVMLCELLDNMSDTDSERRLSPSTNENPMFLLQGRIYVCKRCKRELNSAYGNIEKLSTHICIGKMPESSRRYGSIHIPARNSRHPLLCAECHKRFQTIQELYLHLEVCIIESFENEAVNVFSSMPSLTESTTVFSLTTHAGITAKGDDPPILIPETNNSASTSKSTNLPLSANCKAECSPAHKIPFELENARILESPGGLKIYVSIEKQSGQESDDVINGNDSYNTHGSNATNCKRKVIGAPASANDDDIYRPKMECPTCGLVLYKHNFGTHYRIHTGELPFVCTYCQKRFRTTSALKVHVRAHTGEKPYSCPKCSYCCITKRNLDRHIINNHVREGERRGPRERRSRYRRDEYSVIIDDIEMSTAEESEKIDHHYVISPAEIESKVVVEGKANDEMEGSDDNRQSVDIPVLPLLTL</sequence>
<dbReference type="InterPro" id="IPR036236">
    <property type="entry name" value="Znf_C2H2_sf"/>
</dbReference>
<dbReference type="PANTHER" id="PTHR21428:SF11">
    <property type="entry name" value="MEDIATOR OF RNA POLYMERASE II TRANSCRIPTION SUBUNIT 7"/>
    <property type="match status" value="1"/>
</dbReference>
<dbReference type="STRING" id="7209.A0A1I7VW10"/>
<name>A0A1I7VW10_LOALO</name>